<gene>
    <name evidence="1" type="ORF">DL764_001012</name>
</gene>
<name>A0A4Q4TSX8_9PEZI</name>
<dbReference type="AlphaFoldDB" id="A0A4Q4TSX8"/>
<evidence type="ECO:0000313" key="2">
    <source>
        <dbReference type="Proteomes" id="UP000293360"/>
    </source>
</evidence>
<dbReference type="Proteomes" id="UP000293360">
    <property type="component" value="Unassembled WGS sequence"/>
</dbReference>
<dbReference type="EMBL" id="QJNU01000028">
    <property type="protein sequence ID" value="RYP09878.1"/>
    <property type="molecule type" value="Genomic_DNA"/>
</dbReference>
<keyword evidence="2" id="KW-1185">Reference proteome</keyword>
<evidence type="ECO:0000313" key="1">
    <source>
        <dbReference type="EMBL" id="RYP09878.1"/>
    </source>
</evidence>
<reference evidence="1 2" key="1">
    <citation type="submission" date="2018-06" db="EMBL/GenBank/DDBJ databases">
        <title>Complete Genomes of Monosporascus.</title>
        <authorList>
            <person name="Robinson A.J."/>
            <person name="Natvig D.O."/>
        </authorList>
    </citation>
    <scope>NUCLEOTIDE SEQUENCE [LARGE SCALE GENOMIC DNA]</scope>
    <source>
        <strain evidence="1 2">CBS 110550</strain>
    </source>
</reference>
<protein>
    <submittedName>
        <fullName evidence="1">Uncharacterized protein</fullName>
    </submittedName>
</protein>
<sequence length="147" mass="16317">MEDSELDSGLLGIHLSSDAEDGADNKSAAADVEAERAARVAQTEEAFQAVKKSYRVKVENGEIWSTIRLPLGPRRISKPEAQALLHAVEELYFFRRYAEGAAFVRRVLDDCGGGAPGLDVETRDLLRYYEKRCVEKDEAQKTNPNST</sequence>
<proteinExistence type="predicted"/>
<dbReference type="OrthoDB" id="3938544at2759"/>
<organism evidence="1 2">
    <name type="scientific">Monosporascus ibericus</name>
    <dbReference type="NCBI Taxonomy" id="155417"/>
    <lineage>
        <taxon>Eukaryota</taxon>
        <taxon>Fungi</taxon>
        <taxon>Dikarya</taxon>
        <taxon>Ascomycota</taxon>
        <taxon>Pezizomycotina</taxon>
        <taxon>Sordariomycetes</taxon>
        <taxon>Xylariomycetidae</taxon>
        <taxon>Xylariales</taxon>
        <taxon>Xylariales incertae sedis</taxon>
        <taxon>Monosporascus</taxon>
    </lineage>
</organism>
<comment type="caution">
    <text evidence="1">The sequence shown here is derived from an EMBL/GenBank/DDBJ whole genome shotgun (WGS) entry which is preliminary data.</text>
</comment>
<accession>A0A4Q4TSX8</accession>